<evidence type="ECO:0000313" key="7">
    <source>
        <dbReference type="EMBL" id="GFO12032.1"/>
    </source>
</evidence>
<gene>
    <name evidence="7" type="ORF">PoB_003853700</name>
</gene>
<proteinExistence type="inferred from homology"/>
<dbReference type="EMBL" id="BLXT01004368">
    <property type="protein sequence ID" value="GFO12032.1"/>
    <property type="molecule type" value="Genomic_DNA"/>
</dbReference>
<sequence length="111" mass="13255">MFQMRTVFIQAKLEKNVIGDFVVEQPNRNKLCEEGQDYEIGQDIDVNANNYFVQWQVTQFGIWFLWLTWLTLSVMALVRLYRYHRIESFTASMNNERERLISQVTQNPETA</sequence>
<evidence type="ECO:0000256" key="6">
    <source>
        <dbReference type="SAM" id="Phobius"/>
    </source>
</evidence>
<dbReference type="Proteomes" id="UP000735302">
    <property type="component" value="Unassembled WGS sequence"/>
</dbReference>
<organism evidence="7 8">
    <name type="scientific">Plakobranchus ocellatus</name>
    <dbReference type="NCBI Taxonomy" id="259542"/>
    <lineage>
        <taxon>Eukaryota</taxon>
        <taxon>Metazoa</taxon>
        <taxon>Spiralia</taxon>
        <taxon>Lophotrochozoa</taxon>
        <taxon>Mollusca</taxon>
        <taxon>Gastropoda</taxon>
        <taxon>Heterobranchia</taxon>
        <taxon>Euthyneura</taxon>
        <taxon>Panpulmonata</taxon>
        <taxon>Sacoglossa</taxon>
        <taxon>Placobranchoidea</taxon>
        <taxon>Plakobranchidae</taxon>
        <taxon>Plakobranchus</taxon>
    </lineage>
</organism>
<evidence type="ECO:0000313" key="8">
    <source>
        <dbReference type="Proteomes" id="UP000735302"/>
    </source>
</evidence>
<keyword evidence="8" id="KW-1185">Reference proteome</keyword>
<evidence type="ECO:0000256" key="4">
    <source>
        <dbReference type="ARBA" id="ARBA00023136"/>
    </source>
</evidence>
<protein>
    <submittedName>
        <fullName evidence="7">Transmembrane protein 179-like</fullName>
    </submittedName>
</protein>
<dbReference type="InterPro" id="IPR029673">
    <property type="entry name" value="TMEM179"/>
</dbReference>
<dbReference type="InterPro" id="IPR059010">
    <property type="entry name" value="TMEM179-179B"/>
</dbReference>
<keyword evidence="2 6" id="KW-0812">Transmembrane</keyword>
<evidence type="ECO:0000256" key="1">
    <source>
        <dbReference type="ARBA" id="ARBA00004141"/>
    </source>
</evidence>
<evidence type="ECO:0000256" key="2">
    <source>
        <dbReference type="ARBA" id="ARBA00022692"/>
    </source>
</evidence>
<comment type="similarity">
    <text evidence="5">Belongs to the TMEM179 family.</text>
</comment>
<comment type="caution">
    <text evidence="7">The sequence shown here is derived from an EMBL/GenBank/DDBJ whole genome shotgun (WGS) entry which is preliminary data.</text>
</comment>
<accession>A0AAV4AYP8</accession>
<keyword evidence="3 6" id="KW-1133">Transmembrane helix</keyword>
<dbReference type="Pfam" id="PF26158">
    <property type="entry name" value="Claudin_TMEM179-179B"/>
    <property type="match status" value="1"/>
</dbReference>
<dbReference type="PANTHER" id="PTHR31872:SF4">
    <property type="entry name" value="TRANSMEMBRANE PROTEIN 179"/>
    <property type="match status" value="1"/>
</dbReference>
<evidence type="ECO:0000256" key="5">
    <source>
        <dbReference type="ARBA" id="ARBA00093776"/>
    </source>
</evidence>
<dbReference type="AlphaFoldDB" id="A0AAV4AYP8"/>
<reference evidence="7 8" key="1">
    <citation type="journal article" date="2021" name="Elife">
        <title>Chloroplast acquisition without the gene transfer in kleptoplastic sea slugs, Plakobranchus ocellatus.</title>
        <authorList>
            <person name="Maeda T."/>
            <person name="Takahashi S."/>
            <person name="Yoshida T."/>
            <person name="Shimamura S."/>
            <person name="Takaki Y."/>
            <person name="Nagai Y."/>
            <person name="Toyoda A."/>
            <person name="Suzuki Y."/>
            <person name="Arimoto A."/>
            <person name="Ishii H."/>
            <person name="Satoh N."/>
            <person name="Nishiyama T."/>
            <person name="Hasebe M."/>
            <person name="Maruyama T."/>
            <person name="Minagawa J."/>
            <person name="Obokata J."/>
            <person name="Shigenobu S."/>
        </authorList>
    </citation>
    <scope>NUCLEOTIDE SEQUENCE [LARGE SCALE GENOMIC DNA]</scope>
</reference>
<keyword evidence="4 6" id="KW-0472">Membrane</keyword>
<name>A0AAV4AYP8_9GAST</name>
<evidence type="ECO:0000256" key="3">
    <source>
        <dbReference type="ARBA" id="ARBA00022989"/>
    </source>
</evidence>
<dbReference type="PANTHER" id="PTHR31872">
    <property type="entry name" value="TRANSMEMBRANE PROTEIN 179"/>
    <property type="match status" value="1"/>
</dbReference>
<comment type="subcellular location">
    <subcellularLocation>
        <location evidence="1">Membrane</location>
        <topology evidence="1">Multi-pass membrane protein</topology>
    </subcellularLocation>
</comment>
<feature type="transmembrane region" description="Helical" evidence="6">
    <location>
        <begin position="60"/>
        <end position="81"/>
    </location>
</feature>